<feature type="transmembrane region" description="Helical" evidence="2">
    <location>
        <begin position="188"/>
        <end position="209"/>
    </location>
</feature>
<protein>
    <submittedName>
        <fullName evidence="3">Uncharacterized membrane protein YhaH, DUF805 family</fullName>
    </submittedName>
</protein>
<evidence type="ECO:0000256" key="1">
    <source>
        <dbReference type="SAM" id="MobiDB-lite"/>
    </source>
</evidence>
<accession>A0A1G7L782</accession>
<proteinExistence type="predicted"/>
<dbReference type="EMBL" id="FNBM01000003">
    <property type="protein sequence ID" value="SDF45328.1"/>
    <property type="molecule type" value="Genomic_DNA"/>
</dbReference>
<dbReference type="RefSeq" id="WP_092366601.1">
    <property type="nucleotide sequence ID" value="NZ_FNBM01000003.1"/>
</dbReference>
<reference evidence="3 4" key="1">
    <citation type="submission" date="2016-10" db="EMBL/GenBank/DDBJ databases">
        <authorList>
            <person name="de Groot N.N."/>
        </authorList>
    </citation>
    <scope>NUCLEOTIDE SEQUENCE [LARGE SCALE GENOMIC DNA]</scope>
    <source>
        <strain evidence="3 4">LMG 25475</strain>
    </source>
</reference>
<feature type="transmembrane region" description="Helical" evidence="2">
    <location>
        <begin position="249"/>
        <end position="269"/>
    </location>
</feature>
<evidence type="ECO:0000313" key="4">
    <source>
        <dbReference type="Proteomes" id="UP000243378"/>
    </source>
</evidence>
<feature type="transmembrane region" description="Helical" evidence="2">
    <location>
        <begin position="215"/>
        <end position="237"/>
    </location>
</feature>
<keyword evidence="2" id="KW-1133">Transmembrane helix</keyword>
<dbReference type="GO" id="GO:0005886">
    <property type="term" value="C:plasma membrane"/>
    <property type="evidence" value="ECO:0007669"/>
    <property type="project" value="TreeGrafter"/>
</dbReference>
<dbReference type="PANTHER" id="PTHR34980:SF3">
    <property type="entry name" value="BLR8105 PROTEIN"/>
    <property type="match status" value="1"/>
</dbReference>
<evidence type="ECO:0000313" key="3">
    <source>
        <dbReference type="EMBL" id="SDF45328.1"/>
    </source>
</evidence>
<sequence>MSQLRYKIVFDGSLMPDASLDGVKSNLASLFKSDLTRIDSLFGKGPIALKRDLAESEANQYLSVLQRAGARARKEPDLAAALSLLETDEEKAAIATPAEQASQSMDCPKCGHHQRAAAECSACGVIIEKYLARQALLAESAPALATTRRPDTQPSPYMPPRADIDPQAGQVGRLKANSFNGRIGRLRYLAWSLVLMAGFAVVFAALSAVTLVSETLGGILVIAASVGMLVISVQIGVQRLHDMGWTGWLWLLNLVPIVNSLFWIIMLVVPGSAGSNRFGPQPPPNSLAVNILAGLFLLLIAGGLLAVFASGFAILAILGLFFDQLVSGS</sequence>
<feature type="transmembrane region" description="Helical" evidence="2">
    <location>
        <begin position="289"/>
        <end position="322"/>
    </location>
</feature>
<dbReference type="PANTHER" id="PTHR34980">
    <property type="entry name" value="INNER MEMBRANE PROTEIN-RELATED-RELATED"/>
    <property type="match status" value="1"/>
</dbReference>
<keyword evidence="2" id="KW-0812">Transmembrane</keyword>
<name>A0A1G7L782_9GAMM</name>
<keyword evidence="2" id="KW-0472">Membrane</keyword>
<dbReference type="Pfam" id="PF05656">
    <property type="entry name" value="DUF805"/>
    <property type="match status" value="1"/>
</dbReference>
<organism evidence="3 4">
    <name type="scientific">Phytopseudomonas seleniipraecipitans</name>
    <dbReference type="NCBI Taxonomy" id="640205"/>
    <lineage>
        <taxon>Bacteria</taxon>
        <taxon>Pseudomonadati</taxon>
        <taxon>Pseudomonadota</taxon>
        <taxon>Gammaproteobacteria</taxon>
        <taxon>Pseudomonadales</taxon>
        <taxon>Pseudomonadaceae</taxon>
        <taxon>Phytopseudomonas</taxon>
    </lineage>
</organism>
<feature type="region of interest" description="Disordered" evidence="1">
    <location>
        <begin position="143"/>
        <end position="163"/>
    </location>
</feature>
<dbReference type="STRING" id="640205.SAMN05216381_1582"/>
<evidence type="ECO:0000256" key="2">
    <source>
        <dbReference type="SAM" id="Phobius"/>
    </source>
</evidence>
<dbReference type="Proteomes" id="UP000243378">
    <property type="component" value="Unassembled WGS sequence"/>
</dbReference>
<dbReference type="AlphaFoldDB" id="A0A1G7L782"/>
<dbReference type="InterPro" id="IPR008523">
    <property type="entry name" value="DUF805"/>
</dbReference>
<dbReference type="OrthoDB" id="9812349at2"/>
<gene>
    <name evidence="3" type="ORF">SAMN05216381_1582</name>
</gene>